<keyword evidence="3" id="KW-1185">Reference proteome</keyword>
<name>A0A7J7EZV9_DICBM</name>
<dbReference type="Proteomes" id="UP000551758">
    <property type="component" value="Unassembled WGS sequence"/>
</dbReference>
<comment type="caution">
    <text evidence="2">The sequence shown here is derived from an EMBL/GenBank/DDBJ whole genome shotgun (WGS) entry which is preliminary data.</text>
</comment>
<gene>
    <name evidence="2" type="ORF">HPG69_009213</name>
</gene>
<feature type="region of interest" description="Disordered" evidence="1">
    <location>
        <begin position="53"/>
        <end position="105"/>
    </location>
</feature>
<organism evidence="2 3">
    <name type="scientific">Diceros bicornis minor</name>
    <name type="common">South-central black rhinoceros</name>
    <dbReference type="NCBI Taxonomy" id="77932"/>
    <lineage>
        <taxon>Eukaryota</taxon>
        <taxon>Metazoa</taxon>
        <taxon>Chordata</taxon>
        <taxon>Craniata</taxon>
        <taxon>Vertebrata</taxon>
        <taxon>Euteleostomi</taxon>
        <taxon>Mammalia</taxon>
        <taxon>Eutheria</taxon>
        <taxon>Laurasiatheria</taxon>
        <taxon>Perissodactyla</taxon>
        <taxon>Rhinocerotidae</taxon>
        <taxon>Diceros</taxon>
    </lineage>
</organism>
<evidence type="ECO:0000313" key="2">
    <source>
        <dbReference type="EMBL" id="KAF5921315.1"/>
    </source>
</evidence>
<reference evidence="2 3" key="1">
    <citation type="journal article" date="2020" name="Mol. Biol. Evol.">
        <title>Interspecific Gene Flow and the Evolution of Specialization in Black and White Rhinoceros.</title>
        <authorList>
            <person name="Moodley Y."/>
            <person name="Westbury M.V."/>
            <person name="Russo I.M."/>
            <person name="Gopalakrishnan S."/>
            <person name="Rakotoarivelo A."/>
            <person name="Olsen R.A."/>
            <person name="Prost S."/>
            <person name="Tunstall T."/>
            <person name="Ryder O.A."/>
            <person name="Dalen L."/>
            <person name="Bruford M.W."/>
        </authorList>
    </citation>
    <scope>NUCLEOTIDE SEQUENCE [LARGE SCALE GENOMIC DNA]</scope>
    <source>
        <strain evidence="2">SBR-YM</strain>
        <tissue evidence="2">Skin</tissue>
    </source>
</reference>
<feature type="compositionally biased region" description="Polar residues" evidence="1">
    <location>
        <begin position="53"/>
        <end position="64"/>
    </location>
</feature>
<dbReference type="EMBL" id="JACDTQ010001714">
    <property type="protein sequence ID" value="KAF5921315.1"/>
    <property type="molecule type" value="Genomic_DNA"/>
</dbReference>
<accession>A0A7J7EZV9</accession>
<protein>
    <submittedName>
        <fullName evidence="2">Uncharacterized protein</fullName>
    </submittedName>
</protein>
<proteinExistence type="predicted"/>
<evidence type="ECO:0000256" key="1">
    <source>
        <dbReference type="SAM" id="MobiDB-lite"/>
    </source>
</evidence>
<sequence>MALSRPLGSDGMRPEAMIFSPDGLPGPGHTAREMLDTQGSLVIRSVMAHDSGSSTVVAGNQPGTQERDGADTCQGGWLPSTRAPAALDPQWGAPRDRGGADHPEVVLGTPGPLCVRGQEQPGTVFLRACDRLAAA</sequence>
<evidence type="ECO:0000313" key="3">
    <source>
        <dbReference type="Proteomes" id="UP000551758"/>
    </source>
</evidence>
<feature type="compositionally biased region" description="Basic and acidic residues" evidence="1">
    <location>
        <begin position="94"/>
        <end position="104"/>
    </location>
</feature>
<dbReference type="AlphaFoldDB" id="A0A7J7EZV9"/>